<dbReference type="EMBL" id="UFVS01000001">
    <property type="protein sequence ID" value="SUX41952.1"/>
    <property type="molecule type" value="Genomic_DNA"/>
</dbReference>
<protein>
    <submittedName>
        <fullName evidence="3">Uncharacterized protein</fullName>
    </submittedName>
</protein>
<sequence>MYFFNEPAEPFTSFTYYDITFLILVLIINIYIFRSSKNIKINRFMKISIFLLFFILIPYISNAIETKNIYKKFIIVDSFNLWYLIFKYPVRWSIGILEILFLSKLSEKQSATNSLSAKNPQQKC</sequence>
<evidence type="ECO:0000256" key="1">
    <source>
        <dbReference type="SAM" id="Phobius"/>
    </source>
</evidence>
<evidence type="ECO:0000313" key="2">
    <source>
        <dbReference type="EMBL" id="SIQ88137.1"/>
    </source>
</evidence>
<evidence type="ECO:0000313" key="4">
    <source>
        <dbReference type="Proteomes" id="UP000185725"/>
    </source>
</evidence>
<keyword evidence="1" id="KW-0472">Membrane</keyword>
<feature type="transmembrane region" description="Helical" evidence="1">
    <location>
        <begin position="81"/>
        <end position="102"/>
    </location>
</feature>
<evidence type="ECO:0000313" key="3">
    <source>
        <dbReference type="EMBL" id="SUX41952.1"/>
    </source>
</evidence>
<gene>
    <name evidence="3" type="ORF">NCTC13560_00762</name>
    <name evidence="2" type="ORF">SAMN05421682_109175</name>
</gene>
<dbReference type="AlphaFoldDB" id="A0A381F747"/>
<organism evidence="3 5">
    <name type="scientific">Chryseobacterium indoltheticum</name>
    <dbReference type="NCBI Taxonomy" id="254"/>
    <lineage>
        <taxon>Bacteria</taxon>
        <taxon>Pseudomonadati</taxon>
        <taxon>Bacteroidota</taxon>
        <taxon>Flavobacteriia</taxon>
        <taxon>Flavobacteriales</taxon>
        <taxon>Weeksellaceae</taxon>
        <taxon>Chryseobacterium group</taxon>
        <taxon>Chryseobacterium</taxon>
    </lineage>
</organism>
<dbReference type="EMBL" id="FTMF01000009">
    <property type="protein sequence ID" value="SIQ88137.1"/>
    <property type="molecule type" value="Genomic_DNA"/>
</dbReference>
<feature type="transmembrane region" description="Helical" evidence="1">
    <location>
        <begin position="44"/>
        <end position="61"/>
    </location>
</feature>
<reference evidence="3 5" key="2">
    <citation type="submission" date="2018-06" db="EMBL/GenBank/DDBJ databases">
        <authorList>
            <consortium name="Pathogen Informatics"/>
            <person name="Doyle S."/>
        </authorList>
    </citation>
    <scope>NUCLEOTIDE SEQUENCE [LARGE SCALE GENOMIC DNA]</scope>
    <source>
        <strain evidence="3 5">NCTC13560</strain>
    </source>
</reference>
<proteinExistence type="predicted"/>
<keyword evidence="1" id="KW-0812">Transmembrane</keyword>
<feature type="transmembrane region" description="Helical" evidence="1">
    <location>
        <begin position="14"/>
        <end position="32"/>
    </location>
</feature>
<evidence type="ECO:0000313" key="5">
    <source>
        <dbReference type="Proteomes" id="UP000255231"/>
    </source>
</evidence>
<reference evidence="2 4" key="1">
    <citation type="submission" date="2017-01" db="EMBL/GenBank/DDBJ databases">
        <authorList>
            <person name="Varghese N."/>
            <person name="Submissions S."/>
        </authorList>
    </citation>
    <scope>NUCLEOTIDE SEQUENCE [LARGE SCALE GENOMIC DNA]</scope>
    <source>
        <strain evidence="2 4">ATCC 27950</strain>
    </source>
</reference>
<keyword evidence="4" id="KW-1185">Reference proteome</keyword>
<dbReference type="Proteomes" id="UP000255231">
    <property type="component" value="Unassembled WGS sequence"/>
</dbReference>
<name>A0A381F747_9FLAO</name>
<keyword evidence="1" id="KW-1133">Transmembrane helix</keyword>
<accession>A0A381F747</accession>
<dbReference type="Proteomes" id="UP000185725">
    <property type="component" value="Unassembled WGS sequence"/>
</dbReference>